<keyword evidence="3" id="KW-0862">Zinc</keyword>
<evidence type="ECO:0000256" key="1">
    <source>
        <dbReference type="ARBA" id="ARBA00022723"/>
    </source>
</evidence>
<evidence type="ECO:0000259" key="7">
    <source>
        <dbReference type="PROSITE" id="PS50848"/>
    </source>
</evidence>
<feature type="compositionally biased region" description="Polar residues" evidence="5">
    <location>
        <begin position="379"/>
        <end position="390"/>
    </location>
</feature>
<feature type="region of interest" description="Disordered" evidence="5">
    <location>
        <begin position="1304"/>
        <end position="1325"/>
    </location>
</feature>
<feature type="domain" description="START" evidence="7">
    <location>
        <begin position="726"/>
        <end position="945"/>
    </location>
</feature>
<dbReference type="PANTHER" id="PTHR13510:SF44">
    <property type="entry name" value="RABENOSYN-5"/>
    <property type="match status" value="1"/>
</dbReference>
<accession>A0A976FEN5</accession>
<dbReference type="InterPro" id="IPR000306">
    <property type="entry name" value="Znf_FYVE"/>
</dbReference>
<dbReference type="PROSITE" id="PS50178">
    <property type="entry name" value="ZF_FYVE"/>
    <property type="match status" value="2"/>
</dbReference>
<dbReference type="InterPro" id="IPR002913">
    <property type="entry name" value="START_lipid-bd_dom"/>
</dbReference>
<dbReference type="Proteomes" id="UP000294530">
    <property type="component" value="Unassembled WGS sequence"/>
</dbReference>
<feature type="domain" description="FYVE-type" evidence="6">
    <location>
        <begin position="979"/>
        <end position="1039"/>
    </location>
</feature>
<evidence type="ECO:0000256" key="2">
    <source>
        <dbReference type="ARBA" id="ARBA00022771"/>
    </source>
</evidence>
<gene>
    <name evidence="8" type="ORF">CCR75_009389</name>
</gene>
<dbReference type="OrthoDB" id="70570at2759"/>
<dbReference type="InterPro" id="IPR017455">
    <property type="entry name" value="Znf_FYVE-rel"/>
</dbReference>
<dbReference type="InterPro" id="IPR052727">
    <property type="entry name" value="Rab4/Rab5_effector"/>
</dbReference>
<dbReference type="InterPro" id="IPR023393">
    <property type="entry name" value="START-like_dom_sf"/>
</dbReference>
<keyword evidence="9" id="KW-1185">Reference proteome</keyword>
<dbReference type="Gene3D" id="3.30.40.10">
    <property type="entry name" value="Zinc/RING finger domain, C3HC4 (zinc finger)"/>
    <property type="match status" value="2"/>
</dbReference>
<feature type="compositionally biased region" description="Polar residues" evidence="5">
    <location>
        <begin position="666"/>
        <end position="683"/>
    </location>
</feature>
<protein>
    <recommendedName>
        <fullName evidence="10">FYVE-type domain-containing protein</fullName>
    </recommendedName>
</protein>
<dbReference type="GO" id="GO:0008270">
    <property type="term" value="F:zinc ion binding"/>
    <property type="evidence" value="ECO:0007669"/>
    <property type="project" value="UniProtKB-KW"/>
</dbReference>
<dbReference type="CDD" id="cd00065">
    <property type="entry name" value="FYVE_like_SF"/>
    <property type="match status" value="2"/>
</dbReference>
<feature type="compositionally biased region" description="Low complexity" evidence="5">
    <location>
        <begin position="391"/>
        <end position="401"/>
    </location>
</feature>
<evidence type="ECO:0000313" key="9">
    <source>
        <dbReference type="Proteomes" id="UP000294530"/>
    </source>
</evidence>
<dbReference type="GeneID" id="94353101"/>
<dbReference type="PANTHER" id="PTHR13510">
    <property type="entry name" value="FYVE-FINGER-CONTAINING RAB5 EFFECTOR PROTEIN RABENOSYN-5-RELATED"/>
    <property type="match status" value="1"/>
</dbReference>
<dbReference type="InterPro" id="IPR013083">
    <property type="entry name" value="Znf_RING/FYVE/PHD"/>
</dbReference>
<feature type="domain" description="START" evidence="7">
    <location>
        <begin position="19"/>
        <end position="238"/>
    </location>
</feature>
<feature type="region of interest" description="Disordered" evidence="5">
    <location>
        <begin position="1086"/>
        <end position="1110"/>
    </location>
</feature>
<keyword evidence="1" id="KW-0479">Metal-binding</keyword>
<proteinExistence type="predicted"/>
<dbReference type="EMBL" id="SHOA02000002">
    <property type="protein sequence ID" value="TDH65427.1"/>
    <property type="molecule type" value="Genomic_DNA"/>
</dbReference>
<feature type="compositionally biased region" description="Low complexity" evidence="5">
    <location>
        <begin position="1098"/>
        <end position="1108"/>
    </location>
</feature>
<evidence type="ECO:0000256" key="5">
    <source>
        <dbReference type="SAM" id="MobiDB-lite"/>
    </source>
</evidence>
<feature type="compositionally biased region" description="Polar residues" evidence="5">
    <location>
        <begin position="1086"/>
        <end position="1097"/>
    </location>
</feature>
<feature type="region of interest" description="Disordered" evidence="5">
    <location>
        <begin position="664"/>
        <end position="683"/>
    </location>
</feature>
<dbReference type="SMART" id="SM00064">
    <property type="entry name" value="FYVE"/>
    <property type="match status" value="2"/>
</dbReference>
<keyword evidence="2 4" id="KW-0863">Zinc-finger</keyword>
<evidence type="ECO:0000256" key="4">
    <source>
        <dbReference type="PROSITE-ProRule" id="PRU00091"/>
    </source>
</evidence>
<organism evidence="8 9">
    <name type="scientific">Bremia lactucae</name>
    <name type="common">Lettuce downy mildew</name>
    <dbReference type="NCBI Taxonomy" id="4779"/>
    <lineage>
        <taxon>Eukaryota</taxon>
        <taxon>Sar</taxon>
        <taxon>Stramenopiles</taxon>
        <taxon>Oomycota</taxon>
        <taxon>Peronosporomycetes</taxon>
        <taxon>Peronosporales</taxon>
        <taxon>Peronosporaceae</taxon>
        <taxon>Bremia</taxon>
    </lineage>
</organism>
<evidence type="ECO:0000256" key="3">
    <source>
        <dbReference type="ARBA" id="ARBA00022833"/>
    </source>
</evidence>
<dbReference type="SUPFAM" id="SSF57903">
    <property type="entry name" value="FYVE/PHD zinc finger"/>
    <property type="match status" value="2"/>
</dbReference>
<evidence type="ECO:0000313" key="8">
    <source>
        <dbReference type="EMBL" id="TDH65427.1"/>
    </source>
</evidence>
<dbReference type="SUPFAM" id="SSF55961">
    <property type="entry name" value="Bet v1-like"/>
    <property type="match status" value="2"/>
</dbReference>
<dbReference type="GO" id="GO:0008289">
    <property type="term" value="F:lipid binding"/>
    <property type="evidence" value="ECO:0007669"/>
    <property type="project" value="InterPro"/>
</dbReference>
<dbReference type="RefSeq" id="XP_067814926.1">
    <property type="nucleotide sequence ID" value="XM_067967430.1"/>
</dbReference>
<dbReference type="PROSITE" id="PS50848">
    <property type="entry name" value="START"/>
    <property type="match status" value="2"/>
</dbReference>
<dbReference type="Pfam" id="PF01852">
    <property type="entry name" value="START"/>
    <property type="match status" value="2"/>
</dbReference>
<dbReference type="Gene3D" id="3.30.530.20">
    <property type="match status" value="2"/>
</dbReference>
<evidence type="ECO:0000259" key="6">
    <source>
        <dbReference type="PROSITE" id="PS50178"/>
    </source>
</evidence>
<reference evidence="8 9" key="1">
    <citation type="journal article" date="2021" name="Genome Biol.">
        <title>AFLAP: assembly-free linkage analysis pipeline using k-mers from genome sequencing data.</title>
        <authorList>
            <person name="Fletcher K."/>
            <person name="Zhang L."/>
            <person name="Gil J."/>
            <person name="Han R."/>
            <person name="Cavanaugh K."/>
            <person name="Michelmore R."/>
        </authorList>
    </citation>
    <scope>NUCLEOTIDE SEQUENCE [LARGE SCALE GENOMIC DNA]</scope>
    <source>
        <strain evidence="8 9">SF5</strain>
    </source>
</reference>
<feature type="region of interest" description="Disordered" evidence="5">
    <location>
        <begin position="379"/>
        <end position="402"/>
    </location>
</feature>
<feature type="domain" description="FYVE-type" evidence="6">
    <location>
        <begin position="272"/>
        <end position="332"/>
    </location>
</feature>
<feature type="compositionally biased region" description="Low complexity" evidence="5">
    <location>
        <begin position="1310"/>
        <end position="1319"/>
    </location>
</feature>
<dbReference type="Pfam" id="PF01363">
    <property type="entry name" value="FYVE"/>
    <property type="match status" value="2"/>
</dbReference>
<dbReference type="InterPro" id="IPR011011">
    <property type="entry name" value="Znf_FYVE_PHD"/>
</dbReference>
<evidence type="ECO:0008006" key="10">
    <source>
        <dbReference type="Google" id="ProtNLM"/>
    </source>
</evidence>
<comment type="caution">
    <text evidence="8">The sequence shown here is derived from an EMBL/GenBank/DDBJ whole genome shotgun (WGS) entry which is preliminary data.</text>
</comment>
<name>A0A976FEN5_BRELC</name>
<sequence>MSTSLPLPKGFFNRNVRVSEDMRRQYIEFAEASIRKVFALSDCHKNSWIPMREKKGVAIYRNFGQMRGPKAYKSNIAEVGCKGQLSASLDQVGRAYAAHDDALFRRLMKKLNPAVMDAAVLLTIVPRTPLTPFRYIGIKWYAVKTPTPIVSHRDYCCLEVQDKIMDSFGNEMYIRVLNSIDVNECPSLENSHGLVRAKILAGYMYRLDRVESNVVRVHHVARFDPGGYFPAQWAFKTAESQLLNSIVQVRRIIDKQQMNACTFVDKKQWVPNHERLHCAVCSRTFGTFRPRHHCRSCGEVICGKCSVFKSVEVPGTTLKNVRICSVCNMGVQKAVGQDEDENMSDISTSSITSGSTIAHNEMNLMDLYMVNGGGSRTPSAYSDASAQSNLSIRSTTSTRSTYDARAREHSRARVTRGPGAFFNESNTPRSYIANNLTPRSTLGFEIATSQSGANSSASTPSGGGKLSISAATVVAAAAITAERLSSYKQNPVDIGYLRDSAPDISAIIEAREHTKDHTIVWPLAKMQQMAMEEVAGVDLDLDNQQEIEVKPAVPINCDIKDIQQHSLKQHLPTVDRISESSIEHSIRASTLLRISMETDKSDTMASSDATSSPTGIKRPFLSGILSRVRGESVDLSRRRVGNFTSISIAVWFAAALQLEDRHQVAQRPQTTTTRHANTQNSVRQRTAAVHSAFTILLRILEAKAAVAMSTSLPLPKGFFNRNVRVSEDMRRQYIEFAEASIRKVFALSDCHKNSWIPMREKKGVAIYRNFGQMRGPKAYKSNIAEVGCKGQLSASLDQVGRAYAAHDDALFRRLMKKLNPAVMDAAVLLTIVPRTPLTPFRYIGIKWYAVKTPTPIVSHRDYCCLEVQDKIMDSFGNEMYIRVLNSIDVNECPSLENSHGLVRAKILAGYMYRLDRVESNVVRVHHVARFDPGGYFPAQWAFKTAESQLLNSIVQVRRIIDKQQMNACTFVDKKQWVPNHERLHCAVCSRTFGTFRPRHHCRSCGEVICGKCSVFKSVEVPGTTLKNVRICSVCNMGVQKAVGQDEDENMSDISTSSITSGSTIAHNEMNLMDLYMVNGGGSRTPSAYSDASAQSNLSIRSTTSTRSTYDARAREHSRARVTRGPGAFFNESNTPRSYIANNLTPRSTLGFEIATSQSGANSSASTPSGGGKLSISAATVVAAAAITAERLSSYKQNPVDIGYLRDSAPDISAIIEAREHTKDHTIVWPLAKMQQMAMEEVAGVDLDLDNQQEIEVKPAVPINCDIKDIQQHSLKQHLPTVDRISESSIEHSIRASTLLRISMETDKSDTMASSDATSSPTGIKRPFLSGILSRVRGESVDLSVKRAA</sequence>
<dbReference type="KEGG" id="blac:94353101"/>